<evidence type="ECO:0000313" key="1">
    <source>
        <dbReference type="EMBL" id="TRL35573.1"/>
    </source>
</evidence>
<dbReference type="EMBL" id="VJMG01000064">
    <property type="protein sequence ID" value="TRL35573.1"/>
    <property type="molecule type" value="Genomic_DNA"/>
</dbReference>
<comment type="caution">
    <text evidence="1">The sequence shown here is derived from an EMBL/GenBank/DDBJ whole genome shotgun (WGS) entry which is preliminary data.</text>
</comment>
<sequence>MSKPFERTVGRYTISKITELELTDFSPARLFPEFGDQATDPKLFPPGLLSPAGNIILSSHSWLISFS</sequence>
<accession>A0A549T120</accession>
<dbReference type="Proteomes" id="UP000316801">
    <property type="component" value="Unassembled WGS sequence"/>
</dbReference>
<proteinExistence type="predicted"/>
<dbReference type="RefSeq" id="WP_143126944.1">
    <property type="nucleotide sequence ID" value="NZ_VJMG01000064.1"/>
</dbReference>
<protein>
    <submittedName>
        <fullName evidence="1">Uncharacterized protein</fullName>
    </submittedName>
</protein>
<name>A0A549T120_9HYPH</name>
<keyword evidence="2" id="KW-1185">Reference proteome</keyword>
<organism evidence="1 2">
    <name type="scientific">Rhizobium straminoryzae</name>
    <dbReference type="NCBI Taxonomy" id="1387186"/>
    <lineage>
        <taxon>Bacteria</taxon>
        <taxon>Pseudomonadati</taxon>
        <taxon>Pseudomonadota</taxon>
        <taxon>Alphaproteobacteria</taxon>
        <taxon>Hyphomicrobiales</taxon>
        <taxon>Rhizobiaceae</taxon>
        <taxon>Rhizobium/Agrobacterium group</taxon>
        <taxon>Rhizobium</taxon>
    </lineage>
</organism>
<evidence type="ECO:0000313" key="2">
    <source>
        <dbReference type="Proteomes" id="UP000316801"/>
    </source>
</evidence>
<reference evidence="1 2" key="1">
    <citation type="submission" date="2019-07" db="EMBL/GenBank/DDBJ databases">
        <title>Ln-dependent methylotrophs.</title>
        <authorList>
            <person name="Tani A."/>
        </authorList>
    </citation>
    <scope>NUCLEOTIDE SEQUENCE [LARGE SCALE GENOMIC DNA]</scope>
    <source>
        <strain evidence="1 2">SM12</strain>
    </source>
</reference>
<dbReference type="AlphaFoldDB" id="A0A549T120"/>
<gene>
    <name evidence="1" type="ORF">FNA46_19845</name>
</gene>